<reference evidence="1 2" key="1">
    <citation type="submission" date="2014-01" db="EMBL/GenBank/DDBJ databases">
        <authorList>
            <person name="Dobos K."/>
            <person name="Lenaerts A."/>
            <person name="Ordway D."/>
            <person name="DeGroote M.A."/>
            <person name="Parker T."/>
            <person name="Sizemore C."/>
            <person name="Tallon L.J."/>
            <person name="Sadzewicz L.K."/>
            <person name="Sengamalay N."/>
            <person name="Fraser C.M."/>
            <person name="Hine E."/>
            <person name="Shefchek K.A."/>
            <person name="Das S.P."/>
            <person name="Tettelin H."/>
        </authorList>
    </citation>
    <scope>NUCLEOTIDE SEQUENCE [LARGE SCALE GENOMIC DNA]</scope>
    <source>
        <strain evidence="1 2">Harvey</strain>
    </source>
</reference>
<protein>
    <submittedName>
        <fullName evidence="1">Uncharacterized protein</fullName>
    </submittedName>
</protein>
<name>A0ABN0QW40_MYCUL</name>
<proteinExistence type="predicted"/>
<gene>
    <name evidence="1" type="ORF">I551_4633</name>
</gene>
<dbReference type="Proteomes" id="UP000020681">
    <property type="component" value="Unassembled WGS sequence"/>
</dbReference>
<organism evidence="1 2">
    <name type="scientific">Mycobacterium ulcerans str. Harvey</name>
    <dbReference type="NCBI Taxonomy" id="1299332"/>
    <lineage>
        <taxon>Bacteria</taxon>
        <taxon>Bacillati</taxon>
        <taxon>Actinomycetota</taxon>
        <taxon>Actinomycetes</taxon>
        <taxon>Mycobacteriales</taxon>
        <taxon>Mycobacteriaceae</taxon>
        <taxon>Mycobacterium</taxon>
        <taxon>Mycobacterium ulcerans group</taxon>
    </lineage>
</organism>
<comment type="caution">
    <text evidence="1">The sequence shown here is derived from an EMBL/GenBank/DDBJ whole genome shotgun (WGS) entry which is preliminary data.</text>
</comment>
<evidence type="ECO:0000313" key="1">
    <source>
        <dbReference type="EMBL" id="EUA88918.1"/>
    </source>
</evidence>
<sequence>MTESFRLAESPLSTVYYWMFGGWLRKRRNIRDMTKTLNRIKDVVEAA</sequence>
<evidence type="ECO:0000313" key="2">
    <source>
        <dbReference type="Proteomes" id="UP000020681"/>
    </source>
</evidence>
<keyword evidence="2" id="KW-1185">Reference proteome</keyword>
<dbReference type="EMBL" id="JAOL01000131">
    <property type="protein sequence ID" value="EUA88918.1"/>
    <property type="molecule type" value="Genomic_DNA"/>
</dbReference>
<accession>A0ABN0QW40</accession>